<evidence type="ECO:0000313" key="3">
    <source>
        <dbReference type="EMBL" id="CEF71977.1"/>
    </source>
</evidence>
<accession>A0A098D0L2</accession>
<protein>
    <submittedName>
        <fullName evidence="3">Chromosome 1, complete genome</fullName>
    </submittedName>
</protein>
<evidence type="ECO:0000313" key="5">
    <source>
        <dbReference type="Proteomes" id="UP000070720"/>
    </source>
</evidence>
<reference evidence="4" key="4">
    <citation type="submission" date="2017-01" db="UniProtKB">
        <authorList>
            <consortium name="EnsemblFungi"/>
        </authorList>
    </citation>
    <scope>IDENTIFICATION</scope>
    <source>
        <strain evidence="4">PH-1 / ATCC MYA-4620 / FGSC 9075 / NRRL 31084</strain>
    </source>
</reference>
<dbReference type="InParanoid" id="A0A098D0L2"/>
<evidence type="ECO:0000313" key="4">
    <source>
        <dbReference type="EnsemblFungi" id="CEF71977"/>
    </source>
</evidence>
<keyword evidence="1" id="KW-0812">Transmembrane</keyword>
<reference evidence="4 5" key="2">
    <citation type="journal article" date="2010" name="Nature">
        <title>Comparative genomics reveals mobile pathogenicity chromosomes in Fusarium.</title>
        <authorList>
            <person name="Ma L.J."/>
            <person name="van der Does H.C."/>
            <person name="Borkovich K.A."/>
            <person name="Coleman J.J."/>
            <person name="Daboussi M.J."/>
            <person name="Di Pietro A."/>
            <person name="Dufresne M."/>
            <person name="Freitag M."/>
            <person name="Grabherr M."/>
            <person name="Henrissat B."/>
            <person name="Houterman P.M."/>
            <person name="Kang S."/>
            <person name="Shim W.B."/>
            <person name="Woloshuk C."/>
            <person name="Xie X."/>
            <person name="Xu J.R."/>
            <person name="Antoniw J."/>
            <person name="Baker S.E."/>
            <person name="Bluhm B.H."/>
            <person name="Breakspear A."/>
            <person name="Brown D.W."/>
            <person name="Butchko R.A."/>
            <person name="Chapman S."/>
            <person name="Coulson R."/>
            <person name="Coutinho P.M."/>
            <person name="Danchin E.G."/>
            <person name="Diener A."/>
            <person name="Gale L.R."/>
            <person name="Gardiner D.M."/>
            <person name="Goff S."/>
            <person name="Hammond-Kosack K.E."/>
            <person name="Hilburn K."/>
            <person name="Hua-Van A."/>
            <person name="Jonkers W."/>
            <person name="Kazan K."/>
            <person name="Kodira C.D."/>
            <person name="Koehrsen M."/>
            <person name="Kumar L."/>
            <person name="Lee Y.H."/>
            <person name="Li L."/>
            <person name="Manners J.M."/>
            <person name="Miranda-Saavedra D."/>
            <person name="Mukherjee M."/>
            <person name="Park G."/>
            <person name="Park J."/>
            <person name="Park S.Y."/>
            <person name="Proctor R.H."/>
            <person name="Regev A."/>
            <person name="Ruiz-Roldan M.C."/>
            <person name="Sain D."/>
            <person name="Sakthikumar S."/>
            <person name="Sykes S."/>
            <person name="Schwartz D.C."/>
            <person name="Turgeon B.G."/>
            <person name="Wapinski I."/>
            <person name="Yoder O."/>
            <person name="Young S."/>
            <person name="Zeng Q."/>
            <person name="Zhou S."/>
            <person name="Galagan J."/>
            <person name="Cuomo C.A."/>
            <person name="Kistler H.C."/>
            <person name="Rep M."/>
        </authorList>
    </citation>
    <scope>GENOME REANNOTATION</scope>
    <source>
        <strain evidence="5">ATCC MYA-4620 / CBS 123657 / FGSC 9075 / NRRL 31084 / PH-1</strain>
        <strain evidence="4">PH-1 / ATCC MYA-4620 / FGSC 9075 / NRRL 31084</strain>
    </source>
</reference>
<dbReference type="AlphaFoldDB" id="A0A098D0L2"/>
<gene>
    <name evidence="4" type="primary">FG00128.1</name>
    <name evidence="3" type="ORF">FGRAMPH1_01T00355</name>
</gene>
<keyword evidence="1" id="KW-1133">Transmembrane helix</keyword>
<proteinExistence type="predicted"/>
<dbReference type="Proteomes" id="UP000070720">
    <property type="component" value="Chromosome 1"/>
</dbReference>
<reference evidence="4 5" key="1">
    <citation type="journal article" date="2007" name="Science">
        <title>The Fusarium graminearum genome reveals a link between localized polymorphism and pathogen specialization.</title>
        <authorList>
            <person name="Cuomo C.A."/>
            <person name="Gueldener U."/>
            <person name="Xu J.-R."/>
            <person name="Trail F."/>
            <person name="Turgeon B.G."/>
            <person name="Di Pietro A."/>
            <person name="Walton J.D."/>
            <person name="Ma L.-J."/>
            <person name="Baker S.E."/>
            <person name="Rep M."/>
            <person name="Adam G."/>
            <person name="Antoniw J."/>
            <person name="Baldwin T."/>
            <person name="Calvo S.E."/>
            <person name="Chang Y.-L."/>
            <person name="DeCaprio D."/>
            <person name="Gale L.R."/>
            <person name="Gnerre S."/>
            <person name="Goswami R.S."/>
            <person name="Hammond-Kosack K."/>
            <person name="Harris L.J."/>
            <person name="Hilburn K."/>
            <person name="Kennell J.C."/>
            <person name="Kroken S."/>
            <person name="Magnuson J.K."/>
            <person name="Mannhaupt G."/>
            <person name="Mauceli E.W."/>
            <person name="Mewes H.-W."/>
            <person name="Mitterbauer R."/>
            <person name="Muehlbauer G."/>
            <person name="Muensterkoetter M."/>
            <person name="Nelson D."/>
            <person name="O'Donnell K."/>
            <person name="Ouellet T."/>
            <person name="Qi W."/>
            <person name="Quesneville H."/>
            <person name="Roncero M.I.G."/>
            <person name="Seong K.-Y."/>
            <person name="Tetko I.V."/>
            <person name="Urban M."/>
            <person name="Waalwijk C."/>
            <person name="Ward T.J."/>
            <person name="Yao J."/>
            <person name="Birren B.W."/>
            <person name="Kistler H.C."/>
        </authorList>
    </citation>
    <scope>NUCLEOTIDE SEQUENCE [LARGE SCALE GENOMIC DNA]</scope>
    <source>
        <strain evidence="5">ATCC MYA-4620 / CBS 123657 / FGSC 9075 / NRRL 31084 / PH-1</strain>
        <strain evidence="4">PH-1 / ATCC MYA-4620 / FGSC 9075 / NRRL 31084</strain>
    </source>
</reference>
<dbReference type="VEuPathDB" id="FungiDB:FGRAMPH1_01G00355"/>
<organism evidence="3 5">
    <name type="scientific">Gibberella zeae (strain ATCC MYA-4620 / CBS 123657 / FGSC 9075 / NRRL 31084 / PH-1)</name>
    <name type="common">Wheat head blight fungus</name>
    <name type="synonym">Fusarium graminearum</name>
    <dbReference type="NCBI Taxonomy" id="229533"/>
    <lineage>
        <taxon>Eukaryota</taxon>
        <taxon>Fungi</taxon>
        <taxon>Dikarya</taxon>
        <taxon>Ascomycota</taxon>
        <taxon>Pezizomycotina</taxon>
        <taxon>Sordariomycetes</taxon>
        <taxon>Hypocreomycetidae</taxon>
        <taxon>Hypocreales</taxon>
        <taxon>Nectriaceae</taxon>
        <taxon>Fusarium</taxon>
    </lineage>
</organism>
<name>A0A098D0L2_GIBZE</name>
<keyword evidence="5" id="KW-1185">Reference proteome</keyword>
<keyword evidence="2" id="KW-0732">Signal</keyword>
<keyword evidence="1" id="KW-0472">Membrane</keyword>
<dbReference type="EnsemblFungi" id="CEF71977">
    <property type="protein sequence ID" value="CEF71977"/>
    <property type="gene ID" value="FGRRES_00128_M"/>
</dbReference>
<evidence type="ECO:0000256" key="1">
    <source>
        <dbReference type="SAM" id="Phobius"/>
    </source>
</evidence>
<evidence type="ECO:0000256" key="2">
    <source>
        <dbReference type="SAM" id="SignalP"/>
    </source>
</evidence>
<sequence>MKIFAILAFLFGFSLAQDTYDPSTNYRPRNVTGLGEFYSWVGSMTVESYYNATAVVELEFLFGREYGKPLCPQLENQTYTTNFDVILSILERGHWDSGDNSVIFLLTLLPQISPPFNVSNLTFENMWEWRYLGLSHPIYSVSFFGHQDHKSKSSGSWRPESGSSPDLFNFTTSQVSGGAYNISGTLYPHRDPGGPSYFGILSGLPLCDSTKQTDGALVTMMRDPDDEALGEFQYPHTSIQFDDKTANFTLDASFQSTSNVHENSTSQGITVSGLLRVCFSGVLDAYHSGTLSLKGSTPEWLRTVGFSNDSSNIGYRESSAGKLYLGIALISIVIILAVITTAL</sequence>
<feature type="transmembrane region" description="Helical" evidence="1">
    <location>
        <begin position="323"/>
        <end position="342"/>
    </location>
</feature>
<accession>A0A0E0RL52</accession>
<dbReference type="EMBL" id="HG970332">
    <property type="protein sequence ID" value="CEF71977.1"/>
    <property type="molecule type" value="Genomic_DNA"/>
</dbReference>
<feature type="chain" id="PRO_5010018599" evidence="2">
    <location>
        <begin position="17"/>
        <end position="343"/>
    </location>
</feature>
<feature type="signal peptide" evidence="2">
    <location>
        <begin position="1"/>
        <end position="16"/>
    </location>
</feature>
<reference evidence="3 5" key="3">
    <citation type="journal article" date="2015" name="BMC Genomics">
        <title>The completed genome sequence of the pathogenic ascomycete fungus Fusarium graminearum.</title>
        <authorList>
            <person name="King R."/>
            <person name="Urban M."/>
            <person name="Hammond-Kosack M.C."/>
            <person name="Hassani-Pak K."/>
            <person name="Hammond-Kosack K.E."/>
        </authorList>
    </citation>
    <scope>NUCLEOTIDE SEQUENCE [LARGE SCALE GENOMIC DNA]</scope>
    <source>
        <strain evidence="5">ATCC MYA-4620 / CBS 123657 / FGSC 9075 / NRRL 31084 / PH-1</strain>
        <strain evidence="3">PH-1</strain>
    </source>
</reference>